<organism evidence="1 2">
    <name type="scientific">Globodera rostochiensis</name>
    <name type="common">Golden nematode worm</name>
    <name type="synonym">Heterodera rostochiensis</name>
    <dbReference type="NCBI Taxonomy" id="31243"/>
    <lineage>
        <taxon>Eukaryota</taxon>
        <taxon>Metazoa</taxon>
        <taxon>Ecdysozoa</taxon>
        <taxon>Nematoda</taxon>
        <taxon>Chromadorea</taxon>
        <taxon>Rhabditida</taxon>
        <taxon>Tylenchina</taxon>
        <taxon>Tylenchomorpha</taxon>
        <taxon>Tylenchoidea</taxon>
        <taxon>Heteroderidae</taxon>
        <taxon>Heteroderinae</taxon>
        <taxon>Globodera</taxon>
    </lineage>
</organism>
<protein>
    <submittedName>
        <fullName evidence="2">Uncharacterized protein</fullName>
    </submittedName>
</protein>
<accession>A0A914IAC9</accession>
<evidence type="ECO:0000313" key="2">
    <source>
        <dbReference type="WBParaSite" id="Gr19_v10_g8970.t1"/>
    </source>
</evidence>
<dbReference type="AlphaFoldDB" id="A0A914IAC9"/>
<sequence length="216" mass="23937">MPNAVTIDEHYNVAAPPLETWRRGLCPQCNGMPDAMTSLSNMVSPTAMPKAQLPAAVGVDHHDQHQKQTTELVEQQQPSMEKKPAVRHGGISIRVPTFIPESNGSAPPTADGDNVILPDVPDIGEANANLSLNQSAEKANGIKVPADSVEQRTRSKIGKRQLISAEQQQLDLDTDDDGRRMIVRHKKRRSDNFHGRLQMRHVNRLLGILQKQKFVR</sequence>
<proteinExistence type="predicted"/>
<dbReference type="WBParaSite" id="Gr19_v10_g8970.t1">
    <property type="protein sequence ID" value="Gr19_v10_g8970.t1"/>
    <property type="gene ID" value="Gr19_v10_g8970"/>
</dbReference>
<dbReference type="Proteomes" id="UP000887572">
    <property type="component" value="Unplaced"/>
</dbReference>
<reference evidence="2" key="1">
    <citation type="submission" date="2022-11" db="UniProtKB">
        <authorList>
            <consortium name="WormBaseParasite"/>
        </authorList>
    </citation>
    <scope>IDENTIFICATION</scope>
</reference>
<evidence type="ECO:0000313" key="1">
    <source>
        <dbReference type="Proteomes" id="UP000887572"/>
    </source>
</evidence>
<keyword evidence="1" id="KW-1185">Reference proteome</keyword>
<name>A0A914IAC9_GLORO</name>